<feature type="compositionally biased region" description="Pro residues" evidence="3">
    <location>
        <begin position="16"/>
        <end position="26"/>
    </location>
</feature>
<dbReference type="InterPro" id="IPR023584">
    <property type="entry name" value="Ribosome_recyc_fac_dom"/>
</dbReference>
<dbReference type="InterPro" id="IPR011006">
    <property type="entry name" value="CheY-like_superfamily"/>
</dbReference>
<feature type="region of interest" description="Disordered" evidence="3">
    <location>
        <begin position="296"/>
        <end position="339"/>
    </location>
</feature>
<feature type="region of interest" description="Disordered" evidence="3">
    <location>
        <begin position="169"/>
        <end position="245"/>
    </location>
</feature>
<feature type="compositionally biased region" description="Polar residues" evidence="3">
    <location>
        <begin position="1380"/>
        <end position="1390"/>
    </location>
</feature>
<organism evidence="6 7">
    <name type="scientific">Colletotrichum sidae</name>
    <dbReference type="NCBI Taxonomy" id="1347389"/>
    <lineage>
        <taxon>Eukaryota</taxon>
        <taxon>Fungi</taxon>
        <taxon>Dikarya</taxon>
        <taxon>Ascomycota</taxon>
        <taxon>Pezizomycotina</taxon>
        <taxon>Sordariomycetes</taxon>
        <taxon>Hypocreomycetidae</taxon>
        <taxon>Glomerellales</taxon>
        <taxon>Glomerellaceae</taxon>
        <taxon>Colletotrichum</taxon>
        <taxon>Colletotrichum orbiculare species complex</taxon>
    </lineage>
</organism>
<feature type="compositionally biased region" description="Low complexity" evidence="3">
    <location>
        <begin position="310"/>
        <end position="339"/>
    </location>
</feature>
<feature type="region of interest" description="Disordered" evidence="3">
    <location>
        <begin position="1"/>
        <end position="33"/>
    </location>
</feature>
<dbReference type="InterPro" id="IPR050956">
    <property type="entry name" value="2C_system_His_kinase"/>
</dbReference>
<dbReference type="PANTHER" id="PTHR43719:SF30">
    <property type="entry name" value="TWO-COMPONENT SYSTEM RESPONSE REGULATOR"/>
    <property type="match status" value="1"/>
</dbReference>
<evidence type="ECO:0000256" key="3">
    <source>
        <dbReference type="SAM" id="MobiDB-lite"/>
    </source>
</evidence>
<dbReference type="PROSITE" id="PS50109">
    <property type="entry name" value="HIS_KIN"/>
    <property type="match status" value="1"/>
</dbReference>
<feature type="domain" description="Response regulatory" evidence="5">
    <location>
        <begin position="1411"/>
        <end position="1542"/>
    </location>
</feature>
<dbReference type="InterPro" id="IPR001789">
    <property type="entry name" value="Sig_transdc_resp-reg_receiver"/>
</dbReference>
<dbReference type="GO" id="GO:0000155">
    <property type="term" value="F:phosphorelay sensor kinase activity"/>
    <property type="evidence" value="ECO:0007669"/>
    <property type="project" value="InterPro"/>
</dbReference>
<dbReference type="Pfam" id="PF01765">
    <property type="entry name" value="RRF"/>
    <property type="match status" value="1"/>
</dbReference>
<dbReference type="InterPro" id="IPR005467">
    <property type="entry name" value="His_kinase_dom"/>
</dbReference>
<dbReference type="SMART" id="SM00387">
    <property type="entry name" value="HATPase_c"/>
    <property type="match status" value="1"/>
</dbReference>
<comment type="caution">
    <text evidence="6">The sequence shown here is derived from an EMBL/GenBank/DDBJ whole genome shotgun (WGS) entry which is preliminary data.</text>
</comment>
<evidence type="ECO:0000256" key="1">
    <source>
        <dbReference type="ARBA" id="ARBA00022553"/>
    </source>
</evidence>
<dbReference type="SUPFAM" id="SSF55874">
    <property type="entry name" value="ATPase domain of HSP90 chaperone/DNA topoisomerase II/histidine kinase"/>
    <property type="match status" value="1"/>
</dbReference>
<dbReference type="Gene3D" id="3.40.50.2300">
    <property type="match status" value="1"/>
</dbReference>
<dbReference type="InterPro" id="IPR000014">
    <property type="entry name" value="PAS"/>
</dbReference>
<dbReference type="SUPFAM" id="SSF55785">
    <property type="entry name" value="PYP-like sensor domain (PAS domain)"/>
    <property type="match status" value="1"/>
</dbReference>
<reference evidence="6 7" key="1">
    <citation type="submission" date="2018-11" db="EMBL/GenBank/DDBJ databases">
        <title>Genome sequence and assembly of Colletotrichum sidae.</title>
        <authorList>
            <person name="Gan P."/>
            <person name="Shirasu K."/>
        </authorList>
    </citation>
    <scope>NUCLEOTIDE SEQUENCE [LARGE SCALE GENOMIC DNA]</scope>
    <source>
        <strain evidence="6 7">CBS 518.97</strain>
    </source>
</reference>
<dbReference type="InterPro" id="IPR003594">
    <property type="entry name" value="HATPase_dom"/>
</dbReference>
<feature type="region of interest" description="Disordered" evidence="3">
    <location>
        <begin position="1570"/>
        <end position="1623"/>
    </location>
</feature>
<feature type="region of interest" description="Disordered" evidence="3">
    <location>
        <begin position="53"/>
        <end position="147"/>
    </location>
</feature>
<dbReference type="Gene3D" id="1.10.132.20">
    <property type="entry name" value="Ribosome-recycling factor"/>
    <property type="match status" value="1"/>
</dbReference>
<dbReference type="Pfam" id="PF00072">
    <property type="entry name" value="Response_reg"/>
    <property type="match status" value="1"/>
</dbReference>
<dbReference type="InterPro" id="IPR058846">
    <property type="entry name" value="PAS-like"/>
</dbReference>
<dbReference type="CDD" id="cd16922">
    <property type="entry name" value="HATPase_EvgS-ArcB-TorS-like"/>
    <property type="match status" value="1"/>
</dbReference>
<dbReference type="Gene3D" id="1.10.287.130">
    <property type="match status" value="1"/>
</dbReference>
<feature type="region of interest" description="Disordered" evidence="3">
    <location>
        <begin position="1375"/>
        <end position="1404"/>
    </location>
</feature>
<feature type="compositionally biased region" description="Low complexity" evidence="3">
    <location>
        <begin position="169"/>
        <end position="189"/>
    </location>
</feature>
<dbReference type="Gene3D" id="3.30.565.10">
    <property type="entry name" value="Histidine kinase-like ATPase, C-terminal domain"/>
    <property type="match status" value="1"/>
</dbReference>
<dbReference type="Pfam" id="PF02518">
    <property type="entry name" value="HATPase_c"/>
    <property type="match status" value="1"/>
</dbReference>
<gene>
    <name evidence="6" type="primary">dhkK</name>
    <name evidence="6" type="ORF">C8034_v010875</name>
</gene>
<evidence type="ECO:0000259" key="5">
    <source>
        <dbReference type="PROSITE" id="PS50110"/>
    </source>
</evidence>
<dbReference type="EMBL" id="QAPF01000055">
    <property type="protein sequence ID" value="TEA18971.1"/>
    <property type="molecule type" value="Genomic_DNA"/>
</dbReference>
<dbReference type="InterPro" id="IPR003661">
    <property type="entry name" value="HisK_dim/P_dom"/>
</dbReference>
<feature type="compositionally biased region" description="Polar residues" evidence="3">
    <location>
        <begin position="131"/>
        <end position="144"/>
    </location>
</feature>
<dbReference type="Gene3D" id="3.30.450.20">
    <property type="entry name" value="PAS domain"/>
    <property type="match status" value="2"/>
</dbReference>
<keyword evidence="7" id="KW-1185">Reference proteome</keyword>
<dbReference type="InterPro" id="IPR036890">
    <property type="entry name" value="HATPase_C_sf"/>
</dbReference>
<dbReference type="InterPro" id="IPR004358">
    <property type="entry name" value="Sig_transdc_His_kin-like_C"/>
</dbReference>
<keyword evidence="1 2" id="KW-0597">Phosphoprotein</keyword>
<dbReference type="SUPFAM" id="SSF55194">
    <property type="entry name" value="Ribosome recycling factor, RRF"/>
    <property type="match status" value="1"/>
</dbReference>
<feature type="domain" description="Histidine kinase" evidence="4">
    <location>
        <begin position="1086"/>
        <end position="1357"/>
    </location>
</feature>
<dbReference type="InterPro" id="IPR036191">
    <property type="entry name" value="RRF_sf"/>
</dbReference>
<dbReference type="SMART" id="SM00388">
    <property type="entry name" value="HisKA"/>
    <property type="match status" value="1"/>
</dbReference>
<dbReference type="CDD" id="cd00130">
    <property type="entry name" value="PAS"/>
    <property type="match status" value="1"/>
</dbReference>
<proteinExistence type="predicted"/>
<dbReference type="Proteomes" id="UP000295604">
    <property type="component" value="Unassembled WGS sequence"/>
</dbReference>
<dbReference type="CDD" id="cd17546">
    <property type="entry name" value="REC_hyHK_CKI1_RcsC-like"/>
    <property type="match status" value="1"/>
</dbReference>
<keyword evidence="6" id="KW-0418">Kinase</keyword>
<dbReference type="CDD" id="cd00082">
    <property type="entry name" value="HisKA"/>
    <property type="match status" value="1"/>
</dbReference>
<protein>
    <submittedName>
        <fullName evidence="6">Hybrid signal transduction histidine kinase K</fullName>
    </submittedName>
</protein>
<dbReference type="SUPFAM" id="SSF52172">
    <property type="entry name" value="CheY-like"/>
    <property type="match status" value="1"/>
</dbReference>
<evidence type="ECO:0000313" key="7">
    <source>
        <dbReference type="Proteomes" id="UP000295604"/>
    </source>
</evidence>
<feature type="modified residue" description="4-aspartylphosphate" evidence="2">
    <location>
        <position position="1471"/>
    </location>
</feature>
<sequence>MPTGNDHFPQPAIHVLPPPPLPPPTPSQSTPAIRPRCVSAHIDFALLPAASSTTTISSTSVATTTPTSISTPASTPTSTTTDHFTLSSVASAAPKAPGPVSPAASTVNPYQDSGTQSSDPRYLPASPPLTVDNSNKSKSPNRQWKTPDISRYGLTYSATTCENPFNVASSTLLTPTSDPTSPTATSPPTQSRPRLLRPPSLQGKRHSDEETAQQFQTQSSPLKKPRTTRLAPPKSINLPKPPLPSAILASRNQQAVTSPLFFSRRQAHMPPRPNPLPPSDAAAVLLARLREDADGVHTVRLPRGTVHTQRSSARSGSTPGSSSLSSSAEATLTSSRSPISQSIPPGLQILRGIGVVELLEQDERPTFIIDLANPVNTNNTDLHLLYANAALRASAGVLELLSVEGEDAPKNADYTHFKAWVMSFVRNHESMDVCLPSHGYGGITWTCSTLRKRFRFVSGNMSAVSTAPDSPGPLAEEAAVLEQRSRGPTPSQPSNVIENEPDYFGDLVSEPHESDDTPIGDDCVMVDDGGRHHTDEFTQQVFQAAMMRPSFDWTRIQVTDDLNEHILFCRNTDWASTPLGPIEHWSTDLRAMANMVMGSPHPAAMYWGPENTIIYNEAYVELAGQKHPQLMGMRYRDAWKEIWDDLEPVVSSAWNNGQSTMKNDNQLFILRHGFLEETFFSWSLIPLLGSDGQVMGIYNPAFENTRRKVNERRMLTLREVGEKTAAAKDVRSFWPRVKEGLEFNDVDVPFALIYSVKEDNESEVSSMHSGSIVHPPLLQLEGTLGVPVGHPTALSNLDLKSSDEGFAPWMRQSMTMAGAPIVLSAESGNLPSKLLEGFEWRGFGDPSKTIVILPVHPTTAGESVVGFIVLGTNPRRPYDDDYQLFIHLLSRQLATSMASVVLFEEEIKRGQRAARLAALDRQELQMELYLRTQEAVESEYKFTRMAEFAPVGIIIANDKGLINFANDMWWQISRHPRSEDSVNSWMKSVREEDRLGVERSWRKLVEEREAITIEFRFKCSRQNGVNTIDTWVLMSAFPEKTEEGDLKSIFACITDISPQKWAEDFQKQRREEAVELKRQQENFIDITSHEMRNPLSAVLQCADEIVNSISEFRSSHNDKELDVLLEGCTEAASTINLCASHQKRIVDDVLTLSKLDSQLLLVTPVDSHPVTVVRHVIKMFESELNTHDIRLEFSIEKAYLNHAVDWVKLDPSRLRQVLINLMTNAIKFTQGREKREITLRMSASKNLSEVTGKGVVFFPTRKEDVRALTHEKDWGDGEEINLHFSVQDTGPGLREDEKKLLFQRFSQASPRTHVQYGGSGLGLFISRMLAELQGGQIGVVSEKGIGSTFAFYVKCRKTETPSSESTTLSALNLARPAKTTVPSASSTPPHTTLPRRSSYRKQVSEGPPRYDVLIVEDNIVNQRVLQKQLRNWGNNTHVANHGGEALDQLRKSRFWSGNEADGFDLSVILMDLEMPVMDGMTCARRIRELEREGTIISHIPIIAVTAYARPEQIESAKAAGIDDVISKPFRIPDLIPKIEDSARTSIARLVAAPPPPPPATRTFTSTTALLKKKNKSPSYPTNDSPAVVSKTSHSAPAEHDAADPDDVPGSKHPKPDPSDPLNFADVASRFQSLATFHTDILKKIQAGDRFSPDAIGALAVQPDKKSGATFPLRELAEIVPRPGGRTVSLLLHERDYVKPVMAAVQASADFNQQPQRDPDNELELVLKVESQGKDVVARKAKDAAQMWRDKMRAVTEKRKKVHAKWQKDAAIVPDLKRRADKELQKLQDKEMKDVDAVEQQTIRKIQ</sequence>
<feature type="compositionally biased region" description="Polar residues" evidence="3">
    <location>
        <begin position="103"/>
        <end position="119"/>
    </location>
</feature>
<evidence type="ECO:0000259" key="4">
    <source>
        <dbReference type="PROSITE" id="PS50109"/>
    </source>
</evidence>
<dbReference type="InterPro" id="IPR035965">
    <property type="entry name" value="PAS-like_dom_sf"/>
</dbReference>
<evidence type="ECO:0000313" key="6">
    <source>
        <dbReference type="EMBL" id="TEA18971.1"/>
    </source>
</evidence>
<evidence type="ECO:0000256" key="2">
    <source>
        <dbReference type="PROSITE-ProRule" id="PRU00169"/>
    </source>
</evidence>
<feature type="compositionally biased region" description="Polar residues" evidence="3">
    <location>
        <begin position="212"/>
        <end position="221"/>
    </location>
</feature>
<dbReference type="PANTHER" id="PTHR43719">
    <property type="entry name" value="TWO-COMPONENT HISTIDINE KINASE"/>
    <property type="match status" value="1"/>
</dbReference>
<dbReference type="Pfam" id="PF26131">
    <property type="entry name" value="PAS-like"/>
    <property type="match status" value="1"/>
</dbReference>
<keyword evidence="6" id="KW-0808">Transferase</keyword>
<dbReference type="Gene3D" id="3.30.1360.40">
    <property type="match status" value="1"/>
</dbReference>
<dbReference type="SUPFAM" id="SSF47384">
    <property type="entry name" value="Homodimeric domain of signal transducing histidine kinase"/>
    <property type="match status" value="1"/>
</dbReference>
<name>A0A4R8TKZ7_9PEZI</name>
<dbReference type="InterPro" id="IPR036097">
    <property type="entry name" value="HisK_dim/P_sf"/>
</dbReference>
<dbReference type="PRINTS" id="PR00344">
    <property type="entry name" value="BCTRLSENSOR"/>
</dbReference>
<feature type="compositionally biased region" description="Low complexity" evidence="3">
    <location>
        <begin position="53"/>
        <end position="81"/>
    </location>
</feature>
<dbReference type="SMART" id="SM00448">
    <property type="entry name" value="REC"/>
    <property type="match status" value="1"/>
</dbReference>
<dbReference type="PROSITE" id="PS50110">
    <property type="entry name" value="RESPONSE_REGULATORY"/>
    <property type="match status" value="1"/>
</dbReference>
<dbReference type="Pfam" id="PF00512">
    <property type="entry name" value="HisKA"/>
    <property type="match status" value="1"/>
</dbReference>
<accession>A0A4R8TKZ7</accession>